<evidence type="ECO:0008006" key="4">
    <source>
        <dbReference type="Google" id="ProtNLM"/>
    </source>
</evidence>
<comment type="caution">
    <text evidence="2">The sequence shown here is derived from an EMBL/GenBank/DDBJ whole genome shotgun (WGS) entry which is preliminary data.</text>
</comment>
<evidence type="ECO:0000256" key="1">
    <source>
        <dbReference type="SAM" id="SignalP"/>
    </source>
</evidence>
<reference evidence="2 3" key="1">
    <citation type="submission" date="2023-08" db="EMBL/GenBank/DDBJ databases">
        <authorList>
            <person name="Palmer J.M."/>
        </authorList>
    </citation>
    <scope>NUCLEOTIDE SEQUENCE [LARGE SCALE GENOMIC DNA]</scope>
    <source>
        <strain evidence="2 3">TWF481</strain>
    </source>
</reference>
<evidence type="ECO:0000313" key="3">
    <source>
        <dbReference type="Proteomes" id="UP001370758"/>
    </source>
</evidence>
<keyword evidence="3" id="KW-1185">Reference proteome</keyword>
<accession>A0AAV9WJY6</accession>
<keyword evidence="1" id="KW-0732">Signal</keyword>
<feature type="signal peptide" evidence="1">
    <location>
        <begin position="1"/>
        <end position="23"/>
    </location>
</feature>
<gene>
    <name evidence="2" type="ORF">TWF481_004552</name>
</gene>
<dbReference type="EMBL" id="JAVHJL010000002">
    <property type="protein sequence ID" value="KAK6509823.1"/>
    <property type="molecule type" value="Genomic_DNA"/>
</dbReference>
<organism evidence="2 3">
    <name type="scientific">Arthrobotrys musiformis</name>
    <dbReference type="NCBI Taxonomy" id="47236"/>
    <lineage>
        <taxon>Eukaryota</taxon>
        <taxon>Fungi</taxon>
        <taxon>Dikarya</taxon>
        <taxon>Ascomycota</taxon>
        <taxon>Pezizomycotina</taxon>
        <taxon>Orbiliomycetes</taxon>
        <taxon>Orbiliales</taxon>
        <taxon>Orbiliaceae</taxon>
        <taxon>Arthrobotrys</taxon>
    </lineage>
</organism>
<dbReference type="Proteomes" id="UP001370758">
    <property type="component" value="Unassembled WGS sequence"/>
</dbReference>
<proteinExistence type="predicted"/>
<evidence type="ECO:0000313" key="2">
    <source>
        <dbReference type="EMBL" id="KAK6509823.1"/>
    </source>
</evidence>
<name>A0AAV9WJY6_9PEZI</name>
<protein>
    <recommendedName>
        <fullName evidence="4">Apple domain-containing protein</fullName>
    </recommendedName>
</protein>
<feature type="chain" id="PRO_5043765642" description="Apple domain-containing protein" evidence="1">
    <location>
        <begin position="24"/>
        <end position="370"/>
    </location>
</feature>
<sequence length="370" mass="40790">MMKSFIIPNILLAVSILTTGVSGWYNEKSINVIQHCTTEYCNQNIHPPQTYIKTIHKTVKSTITITPKPSTRYVTKKDQTRTVTQKLTKTYTVTSKCSTRTVYATGFVTATKTVSQAKTVTISITVATTTPDSTTVPIPHGFISAGDDPDNQYSTSIIEKRDLEERHGKTSYPTSVKCTKTIQTINKHTITAKRPTATVTKPCKTKTITIRQTKKVTTTIYQQKPKTITITHQSTRTVTKTKTSTKTVTKGITAVAPRITTYFACGPHNHFQGPNGSVDVVVLPGDIEVPARIAYDCCSQCHAHVNSKGVPDCAGSFFRFGAVSLKGTCWLRLTDVCSYDTHEPFKFLKDSLTWVGQVGNGPCGRWKVQL</sequence>
<dbReference type="AlphaFoldDB" id="A0AAV9WJY6"/>